<dbReference type="EMBL" id="CAXJRC010000045">
    <property type="protein sequence ID" value="CAL2108498.1"/>
    <property type="molecule type" value="Genomic_DNA"/>
</dbReference>
<dbReference type="InterPro" id="IPR050740">
    <property type="entry name" value="Aldehyde_DH_Superfamily"/>
</dbReference>
<dbReference type="SUPFAM" id="SSF53720">
    <property type="entry name" value="ALDH-like"/>
    <property type="match status" value="1"/>
</dbReference>
<dbReference type="InterPro" id="IPR015590">
    <property type="entry name" value="Aldehyde_DH_dom"/>
</dbReference>
<dbReference type="EC" id="1.2.1.26" evidence="3"/>
<comment type="caution">
    <text evidence="3">The sequence shown here is derived from an EMBL/GenBank/DDBJ whole genome shotgun (WGS) entry which is preliminary data.</text>
</comment>
<dbReference type="CDD" id="cd07129">
    <property type="entry name" value="ALDH_KGSADH"/>
    <property type="match status" value="1"/>
</dbReference>
<dbReference type="InterPro" id="IPR016163">
    <property type="entry name" value="Ald_DH_C"/>
</dbReference>
<sequence>MEVLLNISTLVLYKKASSKNLIMTTITATVTGKNYIGNKLSAKGSVTNKTFNPQLNIENECDFYEATLEEVDEAVELAHQAFKEYRNLSGARKAEFLDAIADEILALDDTLIQMYTSESGLPEGRAMGERGRTVFQLRTFAELVREGSWKKNVIDTANPTREPFPKPDIRRINIPLGPVVVFAASNFPLAFSTAGGDTASALAAGCPVIVKSHSMHAGTGELVASAIIKAAEKTGMPNGVFSNIAGSGRVVGAALVKHPKVKAVGFTGSIGGGRALFNLAANREEPIPVFAEMGSINPVIITPASIANKSEEIATTYAGSITLGTGQFCTNPGLILTIDDANTQSFIKDLGEKATAIAPQCMLHPNIKRDFVKNGESVSSQEGVEIISKIDDSNVEANYAPTQIASVSGKEFLANPKLHQEVFGPFSLVVKAKDQEELVDVINCLEGQLTGTIIAEPSDYENLSDVVNALQNRVGRIILNGVPTGVEVTEAMTHGGPYPASSDSRFSAVGVNSINRWVRPFSFQGFPDELLPEELKNENPLNVTRTIDGQLTKETI</sequence>
<evidence type="ECO:0000313" key="3">
    <source>
        <dbReference type="EMBL" id="CAL2108498.1"/>
    </source>
</evidence>
<proteinExistence type="predicted"/>
<dbReference type="GO" id="GO:0047533">
    <property type="term" value="F:2,5-dioxovalerate dehydrogenase (NADP+) activity"/>
    <property type="evidence" value="ECO:0007669"/>
    <property type="project" value="UniProtKB-EC"/>
</dbReference>
<feature type="domain" description="Aldehyde dehydrogenase" evidence="2">
    <location>
        <begin position="48"/>
        <end position="496"/>
    </location>
</feature>
<protein>
    <submittedName>
        <fullName evidence="3">Alpha-ketoglutaric semialdehyde dehydrogenase 2</fullName>
        <ecNumber evidence="3">1.2.1.26</ecNumber>
    </submittedName>
</protein>
<reference evidence="3 4" key="1">
    <citation type="submission" date="2024-05" db="EMBL/GenBank/DDBJ databases">
        <authorList>
            <person name="Duchaud E."/>
        </authorList>
    </citation>
    <scope>NUCLEOTIDE SEQUENCE [LARGE SCALE GENOMIC DNA]</scope>
    <source>
        <strain evidence="3">Ena-SAMPLE-TAB-13-05-2024-13:56:06:370-140305</strain>
    </source>
</reference>
<keyword evidence="1 3" id="KW-0560">Oxidoreductase</keyword>
<dbReference type="PANTHER" id="PTHR43353">
    <property type="entry name" value="SUCCINATE-SEMIALDEHYDE DEHYDROGENASE, MITOCHONDRIAL"/>
    <property type="match status" value="1"/>
</dbReference>
<dbReference type="Pfam" id="PF00171">
    <property type="entry name" value="Aldedh"/>
    <property type="match status" value="1"/>
</dbReference>
<dbReference type="PANTHER" id="PTHR43353:SF3">
    <property type="entry name" value="ALDEHYDE DEHYDROGENASE-RELATED"/>
    <property type="match status" value="1"/>
</dbReference>
<name>A0ABP1FIU3_9FLAO</name>
<evidence type="ECO:0000313" key="4">
    <source>
        <dbReference type="Proteomes" id="UP001497602"/>
    </source>
</evidence>
<dbReference type="Gene3D" id="3.40.309.10">
    <property type="entry name" value="Aldehyde Dehydrogenase, Chain A, domain 2"/>
    <property type="match status" value="1"/>
</dbReference>
<keyword evidence="4" id="KW-1185">Reference proteome</keyword>
<dbReference type="InterPro" id="IPR044151">
    <property type="entry name" value="ALDH_KGSADH"/>
</dbReference>
<organism evidence="3 4">
    <name type="scientific">Tenacibaculum vairaonense</name>
    <dbReference type="NCBI Taxonomy" id="3137860"/>
    <lineage>
        <taxon>Bacteria</taxon>
        <taxon>Pseudomonadati</taxon>
        <taxon>Bacteroidota</taxon>
        <taxon>Flavobacteriia</taxon>
        <taxon>Flavobacteriales</taxon>
        <taxon>Flavobacteriaceae</taxon>
        <taxon>Tenacibaculum</taxon>
    </lineage>
</organism>
<evidence type="ECO:0000259" key="2">
    <source>
        <dbReference type="Pfam" id="PF00171"/>
    </source>
</evidence>
<dbReference type="Gene3D" id="3.40.605.10">
    <property type="entry name" value="Aldehyde Dehydrogenase, Chain A, domain 1"/>
    <property type="match status" value="1"/>
</dbReference>
<dbReference type="Proteomes" id="UP001497602">
    <property type="component" value="Unassembled WGS sequence"/>
</dbReference>
<gene>
    <name evidence="3" type="ORF">T190115A13A_80073</name>
</gene>
<dbReference type="InterPro" id="IPR016161">
    <property type="entry name" value="Ald_DH/histidinol_DH"/>
</dbReference>
<accession>A0ABP1FIU3</accession>
<evidence type="ECO:0000256" key="1">
    <source>
        <dbReference type="ARBA" id="ARBA00023002"/>
    </source>
</evidence>
<dbReference type="InterPro" id="IPR016162">
    <property type="entry name" value="Ald_DH_N"/>
</dbReference>